<dbReference type="Gene3D" id="3.30.160.60">
    <property type="entry name" value="Classic Zinc Finger"/>
    <property type="match status" value="1"/>
</dbReference>
<proteinExistence type="predicted"/>
<dbReference type="InterPro" id="IPR000315">
    <property type="entry name" value="Znf_B-box"/>
</dbReference>
<reference evidence="4" key="2">
    <citation type="submission" date="2020-11" db="EMBL/GenBank/DDBJ databases">
        <authorList>
            <person name="McCartney M.A."/>
            <person name="Auch B."/>
            <person name="Kono T."/>
            <person name="Mallez S."/>
            <person name="Becker A."/>
            <person name="Gohl D.M."/>
            <person name="Silverstein K.A.T."/>
            <person name="Koren S."/>
            <person name="Bechman K.B."/>
            <person name="Herman A."/>
            <person name="Abrahante J.E."/>
            <person name="Garbe J."/>
        </authorList>
    </citation>
    <scope>NUCLEOTIDE SEQUENCE</scope>
    <source>
        <strain evidence="4">Duluth1</strain>
        <tissue evidence="4">Whole animal</tissue>
    </source>
</reference>
<dbReference type="PROSITE" id="PS50119">
    <property type="entry name" value="ZF_BBOX"/>
    <property type="match status" value="1"/>
</dbReference>
<name>A0A9D4EJY7_DREPO</name>
<keyword evidence="1" id="KW-0479">Metal-binding</keyword>
<evidence type="ECO:0000256" key="2">
    <source>
        <dbReference type="SAM" id="MobiDB-lite"/>
    </source>
</evidence>
<evidence type="ECO:0000313" key="5">
    <source>
        <dbReference type="Proteomes" id="UP000828390"/>
    </source>
</evidence>
<sequence>MGQGASFSQSDIEKGCDFVPDSLCSTCKEKNSVILAEFYCERCDNFLCRKCLGFHDQLYTGHKVLGKEHENKWPVSKEEDSLPQKNRVDSRYK</sequence>
<dbReference type="AlphaFoldDB" id="A0A9D4EJY7"/>
<feature type="region of interest" description="Disordered" evidence="2">
    <location>
        <begin position="73"/>
        <end position="93"/>
    </location>
</feature>
<organism evidence="4 5">
    <name type="scientific">Dreissena polymorpha</name>
    <name type="common">Zebra mussel</name>
    <name type="synonym">Mytilus polymorpha</name>
    <dbReference type="NCBI Taxonomy" id="45954"/>
    <lineage>
        <taxon>Eukaryota</taxon>
        <taxon>Metazoa</taxon>
        <taxon>Spiralia</taxon>
        <taxon>Lophotrochozoa</taxon>
        <taxon>Mollusca</taxon>
        <taxon>Bivalvia</taxon>
        <taxon>Autobranchia</taxon>
        <taxon>Heteroconchia</taxon>
        <taxon>Euheterodonta</taxon>
        <taxon>Imparidentia</taxon>
        <taxon>Neoheterodontei</taxon>
        <taxon>Myida</taxon>
        <taxon>Dreissenoidea</taxon>
        <taxon>Dreissenidae</taxon>
        <taxon>Dreissena</taxon>
    </lineage>
</organism>
<gene>
    <name evidence="4" type="ORF">DPMN_158876</name>
</gene>
<dbReference type="EMBL" id="JAIWYP010000008">
    <property type="protein sequence ID" value="KAH3781051.1"/>
    <property type="molecule type" value="Genomic_DNA"/>
</dbReference>
<keyword evidence="1" id="KW-0863">Zinc-finger</keyword>
<keyword evidence="5" id="KW-1185">Reference proteome</keyword>
<evidence type="ECO:0000259" key="3">
    <source>
        <dbReference type="PROSITE" id="PS50119"/>
    </source>
</evidence>
<feature type="domain" description="B box-type" evidence="3">
    <location>
        <begin position="19"/>
        <end position="67"/>
    </location>
</feature>
<evidence type="ECO:0000256" key="1">
    <source>
        <dbReference type="PROSITE-ProRule" id="PRU00024"/>
    </source>
</evidence>
<reference evidence="4" key="1">
    <citation type="journal article" date="2019" name="bioRxiv">
        <title>The Genome of the Zebra Mussel, Dreissena polymorpha: A Resource for Invasive Species Research.</title>
        <authorList>
            <person name="McCartney M.A."/>
            <person name="Auch B."/>
            <person name="Kono T."/>
            <person name="Mallez S."/>
            <person name="Zhang Y."/>
            <person name="Obille A."/>
            <person name="Becker A."/>
            <person name="Abrahante J.E."/>
            <person name="Garbe J."/>
            <person name="Badalamenti J.P."/>
            <person name="Herman A."/>
            <person name="Mangelson H."/>
            <person name="Liachko I."/>
            <person name="Sullivan S."/>
            <person name="Sone E.D."/>
            <person name="Koren S."/>
            <person name="Silverstein K.A.T."/>
            <person name="Beckman K.B."/>
            <person name="Gohl D.M."/>
        </authorList>
    </citation>
    <scope>NUCLEOTIDE SEQUENCE</scope>
    <source>
        <strain evidence="4">Duluth1</strain>
        <tissue evidence="4">Whole animal</tissue>
    </source>
</reference>
<evidence type="ECO:0000313" key="4">
    <source>
        <dbReference type="EMBL" id="KAH3781051.1"/>
    </source>
</evidence>
<dbReference type="SUPFAM" id="SSF57903">
    <property type="entry name" value="FYVE/PHD zinc finger"/>
    <property type="match status" value="1"/>
</dbReference>
<protein>
    <recommendedName>
        <fullName evidence="3">B box-type domain-containing protein</fullName>
    </recommendedName>
</protein>
<dbReference type="InterPro" id="IPR011011">
    <property type="entry name" value="Znf_FYVE_PHD"/>
</dbReference>
<dbReference type="Proteomes" id="UP000828390">
    <property type="component" value="Unassembled WGS sequence"/>
</dbReference>
<accession>A0A9D4EJY7</accession>
<comment type="caution">
    <text evidence="4">The sequence shown here is derived from an EMBL/GenBank/DDBJ whole genome shotgun (WGS) entry which is preliminary data.</text>
</comment>
<dbReference type="GO" id="GO:0008270">
    <property type="term" value="F:zinc ion binding"/>
    <property type="evidence" value="ECO:0007669"/>
    <property type="project" value="UniProtKB-KW"/>
</dbReference>
<keyword evidence="1" id="KW-0862">Zinc</keyword>